<feature type="non-terminal residue" evidence="2">
    <location>
        <position position="107"/>
    </location>
</feature>
<dbReference type="SUPFAM" id="SSF49854">
    <property type="entry name" value="Spermadhesin, CUB domain"/>
    <property type="match status" value="1"/>
</dbReference>
<accession>A0AAV5W407</accession>
<dbReference type="InterPro" id="IPR050976">
    <property type="entry name" value="Snaclec"/>
</dbReference>
<dbReference type="PANTHER" id="PTHR22991:SF40">
    <property type="entry name" value="PROTEIN CBG13490"/>
    <property type="match status" value="1"/>
</dbReference>
<dbReference type="InterPro" id="IPR035914">
    <property type="entry name" value="Sperma_CUB_dom_sf"/>
</dbReference>
<dbReference type="EMBL" id="BTSY01000004">
    <property type="protein sequence ID" value="GMT25727.1"/>
    <property type="molecule type" value="Genomic_DNA"/>
</dbReference>
<dbReference type="AlphaFoldDB" id="A0AAV5W407"/>
<dbReference type="PANTHER" id="PTHR22991">
    <property type="entry name" value="PROTEIN CBG13490"/>
    <property type="match status" value="1"/>
</dbReference>
<keyword evidence="3" id="KW-1185">Reference proteome</keyword>
<sequence length="107" mass="11305">YATVGCVGAVKEGDFAYSPGFPGDATVPCDIFFSAAPGKRVEVEIVVLEANSCCDQLILFEGVTGTDVIATLTGELSGKRFHTKSSNAMRVSWRPKDGVNVRGTMVS</sequence>
<keyword evidence="1" id="KW-1015">Disulfide bond</keyword>
<dbReference type="Gene3D" id="2.60.120.290">
    <property type="entry name" value="Spermadhesin, CUB domain"/>
    <property type="match status" value="1"/>
</dbReference>
<evidence type="ECO:0008006" key="4">
    <source>
        <dbReference type="Google" id="ProtNLM"/>
    </source>
</evidence>
<comment type="caution">
    <text evidence="2">The sequence shown here is derived from an EMBL/GenBank/DDBJ whole genome shotgun (WGS) entry which is preliminary data.</text>
</comment>
<proteinExistence type="predicted"/>
<gene>
    <name evidence="2" type="ORF">PFISCL1PPCAC_17024</name>
</gene>
<feature type="non-terminal residue" evidence="2">
    <location>
        <position position="1"/>
    </location>
</feature>
<evidence type="ECO:0000256" key="1">
    <source>
        <dbReference type="ARBA" id="ARBA00023157"/>
    </source>
</evidence>
<reference evidence="2" key="1">
    <citation type="submission" date="2023-10" db="EMBL/GenBank/DDBJ databases">
        <title>Genome assembly of Pristionchus species.</title>
        <authorList>
            <person name="Yoshida K."/>
            <person name="Sommer R.J."/>
        </authorList>
    </citation>
    <scope>NUCLEOTIDE SEQUENCE</scope>
    <source>
        <strain evidence="2">RS5133</strain>
    </source>
</reference>
<evidence type="ECO:0000313" key="2">
    <source>
        <dbReference type="EMBL" id="GMT25727.1"/>
    </source>
</evidence>
<protein>
    <recommendedName>
        <fullName evidence="4">CUB domain-containing protein</fullName>
    </recommendedName>
</protein>
<name>A0AAV5W407_9BILA</name>
<evidence type="ECO:0000313" key="3">
    <source>
        <dbReference type="Proteomes" id="UP001432322"/>
    </source>
</evidence>
<dbReference type="Proteomes" id="UP001432322">
    <property type="component" value="Unassembled WGS sequence"/>
</dbReference>
<organism evidence="2 3">
    <name type="scientific">Pristionchus fissidentatus</name>
    <dbReference type="NCBI Taxonomy" id="1538716"/>
    <lineage>
        <taxon>Eukaryota</taxon>
        <taxon>Metazoa</taxon>
        <taxon>Ecdysozoa</taxon>
        <taxon>Nematoda</taxon>
        <taxon>Chromadorea</taxon>
        <taxon>Rhabditida</taxon>
        <taxon>Rhabditina</taxon>
        <taxon>Diplogasteromorpha</taxon>
        <taxon>Diplogasteroidea</taxon>
        <taxon>Neodiplogasteridae</taxon>
        <taxon>Pristionchus</taxon>
    </lineage>
</organism>